<comment type="caution">
    <text evidence="1">The sequence shown here is derived from an EMBL/GenBank/DDBJ whole genome shotgun (WGS) entry which is preliminary data.</text>
</comment>
<dbReference type="AlphaFoldDB" id="A0A4Q9GYU8"/>
<dbReference type="Proteomes" id="UP000292120">
    <property type="component" value="Unassembled WGS sequence"/>
</dbReference>
<accession>A0A4Q9GYU8</accession>
<dbReference type="EMBL" id="SIXI01000008">
    <property type="protein sequence ID" value="TBO27859.1"/>
    <property type="molecule type" value="Genomic_DNA"/>
</dbReference>
<name>A0A4Q9GYU8_9BURK</name>
<evidence type="ECO:0000313" key="2">
    <source>
        <dbReference type="Proteomes" id="UP000292120"/>
    </source>
</evidence>
<evidence type="ECO:0000313" key="1">
    <source>
        <dbReference type="EMBL" id="TBO27859.1"/>
    </source>
</evidence>
<sequence>MSGRFTLSFDPSMRVVAAGWYGEFGANPSLPAPTGDLALADISTLQLQANAAMQHASITVDQAAGLAVFEFEFDWGPAGMVPSLNVDSNGHTNIAALLLEAPAQPMADAVTVLGSPAQTAALGTESSTYMLCTSGYCGVNPVPEPQVWAMVMASLGVIGWRVRGRGKAA</sequence>
<organism evidence="1 2">
    <name type="scientific">Aquabacterium lacunae</name>
    <dbReference type="NCBI Taxonomy" id="2528630"/>
    <lineage>
        <taxon>Bacteria</taxon>
        <taxon>Pseudomonadati</taxon>
        <taxon>Pseudomonadota</taxon>
        <taxon>Betaproteobacteria</taxon>
        <taxon>Burkholderiales</taxon>
        <taxon>Aquabacterium</taxon>
    </lineage>
</organism>
<evidence type="ECO:0008006" key="3">
    <source>
        <dbReference type="Google" id="ProtNLM"/>
    </source>
</evidence>
<proteinExistence type="predicted"/>
<keyword evidence="2" id="KW-1185">Reference proteome</keyword>
<reference evidence="1 2" key="1">
    <citation type="submission" date="2019-02" db="EMBL/GenBank/DDBJ databases">
        <title>Aquabacterium sp. strain KMB7.</title>
        <authorList>
            <person name="Chen W.-M."/>
        </authorList>
    </citation>
    <scope>NUCLEOTIDE SEQUENCE [LARGE SCALE GENOMIC DNA]</scope>
    <source>
        <strain evidence="1 2">KMB7</strain>
    </source>
</reference>
<gene>
    <name evidence="1" type="ORF">EYS42_15595</name>
</gene>
<protein>
    <recommendedName>
        <fullName evidence="3">PEP-CTERM sorting domain-containing protein</fullName>
    </recommendedName>
</protein>